<proteinExistence type="predicted"/>
<name>A0ACC4DQT7_PURLI</name>
<protein>
    <submittedName>
        <fullName evidence="1">Uncharacterized protein</fullName>
    </submittedName>
</protein>
<dbReference type="EMBL" id="JBGNUJ010000007">
    <property type="protein sequence ID" value="KAL3957653.1"/>
    <property type="molecule type" value="Genomic_DNA"/>
</dbReference>
<evidence type="ECO:0000313" key="2">
    <source>
        <dbReference type="Proteomes" id="UP001638806"/>
    </source>
</evidence>
<evidence type="ECO:0000313" key="1">
    <source>
        <dbReference type="EMBL" id="KAL3957653.1"/>
    </source>
</evidence>
<dbReference type="Proteomes" id="UP001638806">
    <property type="component" value="Unassembled WGS sequence"/>
</dbReference>
<sequence>MSDFPVSMVPRKQMSRVPKQDHTQPQAPQASASRADDDSDSTPIPQGKGLKGRPRSSLRPISTKKRPRSQLETDSESEEAGAKKSHFFSDEDDAMDGVLSADAATNRDSAPAASSPEPIPLVIRAEKIPSTVPQGPKDTWLCDQDGCDYIVRGGDDCQARIQDHFRDHEQQLERSRPATQPSPSQEEGEAAPGPSGPSVVTDFKGYVRQFRRSPHPVADKIHGLTWSQSPARKNQAPGRQEPASPGRRHRASRSPTHQTETDSVTVTGDD</sequence>
<keyword evidence="2" id="KW-1185">Reference proteome</keyword>
<accession>A0ACC4DQT7</accession>
<organism evidence="1 2">
    <name type="scientific">Purpureocillium lilacinum</name>
    <name type="common">Paecilomyces lilacinus</name>
    <dbReference type="NCBI Taxonomy" id="33203"/>
    <lineage>
        <taxon>Eukaryota</taxon>
        <taxon>Fungi</taxon>
        <taxon>Dikarya</taxon>
        <taxon>Ascomycota</taxon>
        <taxon>Pezizomycotina</taxon>
        <taxon>Sordariomycetes</taxon>
        <taxon>Hypocreomycetidae</taxon>
        <taxon>Hypocreales</taxon>
        <taxon>Ophiocordycipitaceae</taxon>
        <taxon>Purpureocillium</taxon>
    </lineage>
</organism>
<reference evidence="1" key="1">
    <citation type="submission" date="2024-12" db="EMBL/GenBank/DDBJ databases">
        <title>Comparative genomics and development of molecular markers within Purpureocillium lilacinum and among Purpureocillium species.</title>
        <authorList>
            <person name="Yeh Z.-Y."/>
            <person name="Ni N.-T."/>
            <person name="Lo P.-H."/>
            <person name="Mushyakhwo K."/>
            <person name="Lin C.-F."/>
            <person name="Nai Y.-S."/>
        </authorList>
    </citation>
    <scope>NUCLEOTIDE SEQUENCE</scope>
    <source>
        <strain evidence="1">NCHU-NPUST-175</strain>
    </source>
</reference>
<comment type="caution">
    <text evidence="1">The sequence shown here is derived from an EMBL/GenBank/DDBJ whole genome shotgun (WGS) entry which is preliminary data.</text>
</comment>
<gene>
    <name evidence="1" type="ORF">ACCO45_008231</name>
</gene>